<protein>
    <recommendedName>
        <fullName evidence="8">Fanconi-associated nuclease</fullName>
        <ecNumber evidence="8">3.1.4.1</ecNumber>
    </recommendedName>
</protein>
<feature type="domain" description="VRR-NUC" evidence="9">
    <location>
        <begin position="502"/>
        <end position="616"/>
    </location>
</feature>
<evidence type="ECO:0000256" key="5">
    <source>
        <dbReference type="ARBA" id="ARBA00022801"/>
    </source>
</evidence>
<reference evidence="10 11" key="1">
    <citation type="submission" date="2017-03" db="EMBL/GenBank/DDBJ databases">
        <title>Genome of the blue death feigning beetle - Asbolus verrucosus.</title>
        <authorList>
            <person name="Rider S.D."/>
        </authorList>
    </citation>
    <scope>NUCLEOTIDE SEQUENCE [LARGE SCALE GENOMIC DNA]</scope>
    <source>
        <strain evidence="10">Butters</strain>
        <tissue evidence="10">Head and leg muscle</tissue>
    </source>
</reference>
<evidence type="ECO:0000256" key="4">
    <source>
        <dbReference type="ARBA" id="ARBA00022723"/>
    </source>
</evidence>
<dbReference type="Pfam" id="PF08774">
    <property type="entry name" value="VRR_NUC"/>
    <property type="match status" value="1"/>
</dbReference>
<dbReference type="GO" id="GO:0008409">
    <property type="term" value="F:5'-3' exonuclease activity"/>
    <property type="evidence" value="ECO:0007669"/>
    <property type="project" value="TreeGrafter"/>
</dbReference>
<keyword evidence="7 8" id="KW-0464">Manganese</keyword>
<dbReference type="EC" id="3.1.4.1" evidence="8"/>
<dbReference type="GO" id="GO:0046872">
    <property type="term" value="F:metal ion binding"/>
    <property type="evidence" value="ECO:0007669"/>
    <property type="project" value="UniProtKB-KW"/>
</dbReference>
<comment type="subcellular location">
    <subcellularLocation>
        <location evidence="8">Nucleus</location>
    </subcellularLocation>
</comment>
<accession>A0A482VM89</accession>
<keyword evidence="8" id="KW-0234">DNA repair</keyword>
<evidence type="ECO:0000259" key="9">
    <source>
        <dbReference type="SMART" id="SM00990"/>
    </source>
</evidence>
<dbReference type="InterPro" id="IPR014883">
    <property type="entry name" value="VRR_NUC"/>
</dbReference>
<feature type="non-terminal residue" evidence="10">
    <location>
        <position position="1"/>
    </location>
</feature>
<gene>
    <name evidence="10" type="ORF">BDFB_005996</name>
</gene>
<dbReference type="GO" id="GO:0004528">
    <property type="term" value="F:phosphodiesterase I activity"/>
    <property type="evidence" value="ECO:0007669"/>
    <property type="project" value="UniProtKB-EC"/>
</dbReference>
<evidence type="ECO:0000313" key="10">
    <source>
        <dbReference type="EMBL" id="RZC34002.1"/>
    </source>
</evidence>
<dbReference type="InterPro" id="IPR033315">
    <property type="entry name" value="Fan1-like"/>
</dbReference>
<dbReference type="SMART" id="SM00990">
    <property type="entry name" value="VRR_NUC"/>
    <property type="match status" value="1"/>
</dbReference>
<dbReference type="PANTHER" id="PTHR15749:SF4">
    <property type="entry name" value="FANCONI-ASSOCIATED NUCLEASE 1"/>
    <property type="match status" value="1"/>
</dbReference>
<dbReference type="Proteomes" id="UP000292052">
    <property type="component" value="Unassembled WGS sequence"/>
</dbReference>
<dbReference type="AlphaFoldDB" id="A0A482VM89"/>
<feature type="non-terminal residue" evidence="10">
    <location>
        <position position="616"/>
    </location>
</feature>
<comment type="cofactor">
    <cofactor evidence="8">
        <name>Mg(2+)</name>
        <dbReference type="ChEBI" id="CHEBI:18420"/>
    </cofactor>
    <cofactor evidence="8">
        <name>Mn(2+)</name>
        <dbReference type="ChEBI" id="CHEBI:29035"/>
    </cofactor>
</comment>
<dbReference type="OrthoDB" id="76364at2759"/>
<proteinExistence type="inferred from homology"/>
<keyword evidence="5 8" id="KW-0378">Hydrolase</keyword>
<evidence type="ECO:0000256" key="1">
    <source>
        <dbReference type="ARBA" id="ARBA00000983"/>
    </source>
</evidence>
<dbReference type="InterPro" id="IPR011856">
    <property type="entry name" value="tRNA_endonuc-like_dom_sf"/>
</dbReference>
<comment type="catalytic activity">
    <reaction evidence="1 8">
        <text>Hydrolytically removes 5'-nucleotides successively from the 3'-hydroxy termini of 3'-hydroxy-terminated oligonucleotides.</text>
        <dbReference type="EC" id="3.1.4.1"/>
    </reaction>
</comment>
<keyword evidence="11" id="KW-1185">Reference proteome</keyword>
<evidence type="ECO:0000256" key="8">
    <source>
        <dbReference type="RuleBase" id="RU365033"/>
    </source>
</evidence>
<dbReference type="GO" id="GO:0070336">
    <property type="term" value="F:flap-structured DNA binding"/>
    <property type="evidence" value="ECO:0007669"/>
    <property type="project" value="TreeGrafter"/>
</dbReference>
<comment type="function">
    <text evidence="8">Nuclease required for the repair of DNA interstrand cross-links (ICL). Acts as a 5'-3' exonuclease that anchors at a cut end of DNA and cleaves DNA successively at every third nucleotide, allowing to excise an ICL from one strand through flanking incisions.</text>
</comment>
<name>A0A482VM89_ASBVE</name>
<dbReference type="GO" id="GO:0017108">
    <property type="term" value="F:5'-flap endonuclease activity"/>
    <property type="evidence" value="ECO:0007669"/>
    <property type="project" value="TreeGrafter"/>
</dbReference>
<sequence length="616" mass="72823">SATSDSDEGADENENNSRNIRILNNIVLQPPKVTPKKNTSMRETNVKDEDKKINFAYVDVMKDFFLNILNTNHLKCLLNNHQKDLLNTFFNIDRKYQYTCIKLYMWKPIWYNIFKYADRISLQMQDSLKELREIQRSFKFTNSTNTRESIISKLLKNCKTQVTLTCTKSTEQVLRDRIQEKLGLCIKLSDQLSKALYNMYLLNTFTNSSVMKPQDYFKDLNIVFPDYQVENYHIFYTPEEFLQYASAVELRNALENAIEKKNTSHIFEICKLAHKMLKELNKNGSAYNDTKIWLEYLLDQKYFSCKRGHWYYHLSLIYTAYLREYETVSAAKLLISAFEKDKENLSEVQLHELAYRGKILDKRTYNLSAFFHDQIAILSPPSCDRDWPQTVVESRTMRSNEPGRKRKYVQQCENGDVNYLTVEQTALEHYRISGYPEGEHCEGSLICVAFCLLFWDIIYESYVKGTFVAKIQSVPLDMYTNYFYVNREHLIKMRLNQIRTNWKEEELKRNVIEKWTNHSHETSLLQIDSIVDNPERLLRVIMCIGRLVLSKIFERLVKNYKVYCSGFPDLIVWNFEAKKAKFVEVKGENDKLSIKQKLWLNYLLDIGADVQVCHVH</sequence>
<keyword evidence="8" id="KW-0539">Nucleus</keyword>
<dbReference type="PANTHER" id="PTHR15749">
    <property type="entry name" value="FANCONI-ASSOCIATED NUCLEASE 1"/>
    <property type="match status" value="1"/>
</dbReference>
<dbReference type="Gene3D" id="3.40.1350.10">
    <property type="match status" value="1"/>
</dbReference>
<dbReference type="CDD" id="cd22326">
    <property type="entry name" value="FAN1-like"/>
    <property type="match status" value="1"/>
</dbReference>
<comment type="similarity">
    <text evidence="2 8">Belongs to the FAN1 family.</text>
</comment>
<evidence type="ECO:0000313" key="11">
    <source>
        <dbReference type="Proteomes" id="UP000292052"/>
    </source>
</evidence>
<keyword evidence="4 8" id="KW-0479">Metal-binding</keyword>
<evidence type="ECO:0000256" key="2">
    <source>
        <dbReference type="ARBA" id="ARBA00005533"/>
    </source>
</evidence>
<dbReference type="GO" id="GO:0005634">
    <property type="term" value="C:nucleus"/>
    <property type="evidence" value="ECO:0007669"/>
    <property type="project" value="UniProtKB-SubCell"/>
</dbReference>
<organism evidence="10 11">
    <name type="scientific">Asbolus verrucosus</name>
    <name type="common">Desert ironclad beetle</name>
    <dbReference type="NCBI Taxonomy" id="1661398"/>
    <lineage>
        <taxon>Eukaryota</taxon>
        <taxon>Metazoa</taxon>
        <taxon>Ecdysozoa</taxon>
        <taxon>Arthropoda</taxon>
        <taxon>Hexapoda</taxon>
        <taxon>Insecta</taxon>
        <taxon>Pterygota</taxon>
        <taxon>Neoptera</taxon>
        <taxon>Endopterygota</taxon>
        <taxon>Coleoptera</taxon>
        <taxon>Polyphaga</taxon>
        <taxon>Cucujiformia</taxon>
        <taxon>Tenebrionidae</taxon>
        <taxon>Pimeliinae</taxon>
        <taxon>Asbolus</taxon>
    </lineage>
</organism>
<evidence type="ECO:0000256" key="3">
    <source>
        <dbReference type="ARBA" id="ARBA00022722"/>
    </source>
</evidence>
<keyword evidence="3 8" id="KW-0540">Nuclease</keyword>
<keyword evidence="8" id="KW-0227">DNA damage</keyword>
<evidence type="ECO:0000256" key="7">
    <source>
        <dbReference type="ARBA" id="ARBA00023211"/>
    </source>
</evidence>
<dbReference type="InterPro" id="IPR049132">
    <property type="entry name" value="FAN1-like_euk"/>
</dbReference>
<dbReference type="EMBL" id="QDEB01083866">
    <property type="protein sequence ID" value="RZC34002.1"/>
    <property type="molecule type" value="Genomic_DNA"/>
</dbReference>
<keyword evidence="6 8" id="KW-0460">Magnesium</keyword>
<evidence type="ECO:0000256" key="6">
    <source>
        <dbReference type="ARBA" id="ARBA00022842"/>
    </source>
</evidence>
<dbReference type="STRING" id="1661398.A0A482VM89"/>
<comment type="caution">
    <text evidence="10">The sequence shown here is derived from an EMBL/GenBank/DDBJ whole genome shotgun (WGS) entry which is preliminary data.</text>
</comment>
<dbReference type="GO" id="GO:0036297">
    <property type="term" value="P:interstrand cross-link repair"/>
    <property type="evidence" value="ECO:0007669"/>
    <property type="project" value="InterPro"/>
</dbReference>